<keyword evidence="2" id="KW-1185">Reference proteome</keyword>
<gene>
    <name evidence="1" type="ORF">HAX54_002905</name>
</gene>
<evidence type="ECO:0000313" key="2">
    <source>
        <dbReference type="Proteomes" id="UP000823775"/>
    </source>
</evidence>
<organism evidence="1 2">
    <name type="scientific">Datura stramonium</name>
    <name type="common">Jimsonweed</name>
    <name type="synonym">Common thornapple</name>
    <dbReference type="NCBI Taxonomy" id="4076"/>
    <lineage>
        <taxon>Eukaryota</taxon>
        <taxon>Viridiplantae</taxon>
        <taxon>Streptophyta</taxon>
        <taxon>Embryophyta</taxon>
        <taxon>Tracheophyta</taxon>
        <taxon>Spermatophyta</taxon>
        <taxon>Magnoliopsida</taxon>
        <taxon>eudicotyledons</taxon>
        <taxon>Gunneridae</taxon>
        <taxon>Pentapetalae</taxon>
        <taxon>asterids</taxon>
        <taxon>lamiids</taxon>
        <taxon>Solanales</taxon>
        <taxon>Solanaceae</taxon>
        <taxon>Solanoideae</taxon>
        <taxon>Datureae</taxon>
        <taxon>Datura</taxon>
    </lineage>
</organism>
<evidence type="ECO:0000313" key="1">
    <source>
        <dbReference type="EMBL" id="MCE3215597.1"/>
    </source>
</evidence>
<sequence>MLGELKSLRVYAGLPRNHTAPTPLPSLSAQGCFIFPVVASMFGTTSPFIPHEPISYTQKSKEETKFDIAKWIWEKKDAFAVEKQAKRRKGLSSGCIPNCQNIYPCDGLSDFIPGDLVGCLIFLCFLSDFFPVRMFISMVPWRPIV</sequence>
<reference evidence="1 2" key="1">
    <citation type="journal article" date="2021" name="BMC Genomics">
        <title>Datura genome reveals duplications of psychoactive alkaloid biosynthetic genes and high mutation rate following tissue culture.</title>
        <authorList>
            <person name="Rajewski A."/>
            <person name="Carter-House D."/>
            <person name="Stajich J."/>
            <person name="Litt A."/>
        </authorList>
    </citation>
    <scope>NUCLEOTIDE SEQUENCE [LARGE SCALE GENOMIC DNA]</scope>
    <source>
        <strain evidence="1">AR-01</strain>
    </source>
</reference>
<proteinExistence type="predicted"/>
<protein>
    <submittedName>
        <fullName evidence="1">Uncharacterized protein</fullName>
    </submittedName>
</protein>
<name>A0ABS8WRP5_DATST</name>
<comment type="caution">
    <text evidence="1">The sequence shown here is derived from an EMBL/GenBank/DDBJ whole genome shotgun (WGS) entry which is preliminary data.</text>
</comment>
<accession>A0ABS8WRP5</accession>
<dbReference type="Proteomes" id="UP000823775">
    <property type="component" value="Unassembled WGS sequence"/>
</dbReference>
<dbReference type="EMBL" id="JACEIK010011305">
    <property type="protein sequence ID" value="MCE3215597.1"/>
    <property type="molecule type" value="Genomic_DNA"/>
</dbReference>
<dbReference type="PROSITE" id="PS51257">
    <property type="entry name" value="PROKAR_LIPOPROTEIN"/>
    <property type="match status" value="1"/>
</dbReference>